<gene>
    <name evidence="2" type="ORF">FisN_3Hh061</name>
</gene>
<dbReference type="AlphaFoldDB" id="A0A1Z5JP91"/>
<organism evidence="2 3">
    <name type="scientific">Fistulifera solaris</name>
    <name type="common">Oleaginous diatom</name>
    <dbReference type="NCBI Taxonomy" id="1519565"/>
    <lineage>
        <taxon>Eukaryota</taxon>
        <taxon>Sar</taxon>
        <taxon>Stramenopiles</taxon>
        <taxon>Ochrophyta</taxon>
        <taxon>Bacillariophyta</taxon>
        <taxon>Bacillariophyceae</taxon>
        <taxon>Bacillariophycidae</taxon>
        <taxon>Naviculales</taxon>
        <taxon>Naviculaceae</taxon>
        <taxon>Fistulifera</taxon>
    </lineage>
</organism>
<feature type="region of interest" description="Disordered" evidence="1">
    <location>
        <begin position="63"/>
        <end position="104"/>
    </location>
</feature>
<evidence type="ECO:0000256" key="1">
    <source>
        <dbReference type="SAM" id="MobiDB-lite"/>
    </source>
</evidence>
<protein>
    <submittedName>
        <fullName evidence="2">Uncharacterized protein</fullName>
    </submittedName>
</protein>
<dbReference type="EMBL" id="BDSP01000095">
    <property type="protein sequence ID" value="GAX15591.1"/>
    <property type="molecule type" value="Genomic_DNA"/>
</dbReference>
<dbReference type="InParanoid" id="A0A1Z5JP91"/>
<reference evidence="2 3" key="1">
    <citation type="journal article" date="2015" name="Plant Cell">
        <title>Oil accumulation by the oleaginous diatom Fistulifera solaris as revealed by the genome and transcriptome.</title>
        <authorList>
            <person name="Tanaka T."/>
            <person name="Maeda Y."/>
            <person name="Veluchamy A."/>
            <person name="Tanaka M."/>
            <person name="Abida H."/>
            <person name="Marechal E."/>
            <person name="Bowler C."/>
            <person name="Muto M."/>
            <person name="Sunaga Y."/>
            <person name="Tanaka M."/>
            <person name="Yoshino T."/>
            <person name="Taniguchi T."/>
            <person name="Fukuda Y."/>
            <person name="Nemoto M."/>
            <person name="Matsumoto M."/>
            <person name="Wong P.S."/>
            <person name="Aburatani S."/>
            <person name="Fujibuchi W."/>
        </authorList>
    </citation>
    <scope>NUCLEOTIDE SEQUENCE [LARGE SCALE GENOMIC DNA]</scope>
    <source>
        <strain evidence="2 3">JPCC DA0580</strain>
    </source>
</reference>
<proteinExistence type="predicted"/>
<dbReference type="Proteomes" id="UP000198406">
    <property type="component" value="Unassembled WGS sequence"/>
</dbReference>
<comment type="caution">
    <text evidence="2">The sequence shown here is derived from an EMBL/GenBank/DDBJ whole genome shotgun (WGS) entry which is preliminary data.</text>
</comment>
<accession>A0A1Z5JP91</accession>
<evidence type="ECO:0000313" key="2">
    <source>
        <dbReference type="EMBL" id="GAX15591.1"/>
    </source>
</evidence>
<keyword evidence="3" id="KW-1185">Reference proteome</keyword>
<feature type="compositionally biased region" description="Acidic residues" evidence="1">
    <location>
        <begin position="84"/>
        <end position="93"/>
    </location>
</feature>
<feature type="compositionally biased region" description="Acidic residues" evidence="1">
    <location>
        <begin position="65"/>
        <end position="76"/>
    </location>
</feature>
<sequence length="463" mass="51154">MTEAGQTVACDAMKLMSCSYQSWCCENREGQKTACVTEEQSYWQCIEQEAGCGPIDCEAVLEPSEPQEPEETEETEPPVIPPDTDPEEDDEEETKPPRPSNDTPRTCAAELKTYQKCVVSNPSKCRAACRDVDVILNPNLLATMENPARACYALNLKSCKFQEWCCKSPEGVATACENEQNAYWQCIEQEAGCGALTCETASGSTSEVATSTSVTARATKRPRTCPTQLQAYQQCVFANPKYCFPSCAKVDVIINPRMLAEMLSPTRACAAMKTMSCGYQLSACCKNHKGVEVACGAQKRAYWRCIEQKAGCGAIDCKKLNLPRISTSSTPMATMIEKTKLRKKSARVPQKETCKAELETMQECEVAKNCSRDCGETVVEDNSYEPILNLCWMQGCCERCETEQTGYLQCLERQTECSLDCRMNLDELEESEEYEAAGDAAPSLARSFQGVFTLCLAAFVLLQ</sequence>
<name>A0A1Z5JP91_FISSO</name>
<evidence type="ECO:0000313" key="3">
    <source>
        <dbReference type="Proteomes" id="UP000198406"/>
    </source>
</evidence>